<name>A0AAU8PVA8_DESK7</name>
<dbReference type="RefSeq" id="WP_013822539.1">
    <property type="nucleotide sequence ID" value="NC_015573.1"/>
</dbReference>
<proteinExistence type="predicted"/>
<organism evidence="2 3">
    <name type="scientific">Desulfofundulus kuznetsovii (strain DSM 6115 / VKM B-1805 / 17)</name>
    <name type="common">Desulfotomaculum kuznetsovii</name>
    <dbReference type="NCBI Taxonomy" id="760568"/>
    <lineage>
        <taxon>Bacteria</taxon>
        <taxon>Bacillati</taxon>
        <taxon>Bacillota</taxon>
        <taxon>Clostridia</taxon>
        <taxon>Eubacteriales</taxon>
        <taxon>Peptococcaceae</taxon>
        <taxon>Desulfofundulus</taxon>
    </lineage>
</organism>
<dbReference type="Proteomes" id="UP000009229">
    <property type="component" value="Chromosome"/>
</dbReference>
<reference evidence="3" key="1">
    <citation type="submission" date="2011-05" db="EMBL/GenBank/DDBJ databases">
        <title>Complete sequence of Desulfotomaculum kuznetsovii DSM 6115.</title>
        <authorList>
            <person name="Lucas S."/>
            <person name="Han J."/>
            <person name="Lapidus A."/>
            <person name="Cheng J.-F."/>
            <person name="Goodwin L."/>
            <person name="Pitluck S."/>
            <person name="Peters L."/>
            <person name="Mikhailova N."/>
            <person name="Lu M."/>
            <person name="Saunders E."/>
            <person name="Han C."/>
            <person name="Tapia R."/>
            <person name="Land M."/>
            <person name="Hauser L."/>
            <person name="Kyrpides N."/>
            <person name="Ivanova N."/>
            <person name="Pagani I."/>
            <person name="Nazina T."/>
            <person name="Ivanova A."/>
            <person name="Parshina S."/>
            <person name="Kuever J."/>
            <person name="Muyzer G."/>
            <person name="Plugge C."/>
            <person name="Stams A."/>
            <person name="Woyke T."/>
        </authorList>
    </citation>
    <scope>NUCLEOTIDE SEQUENCE [LARGE SCALE GENOMIC DNA]</scope>
    <source>
        <strain evidence="3">DSM 6115 / VKM B-1805 / 17</strain>
    </source>
</reference>
<gene>
    <name evidence="2" type="ordered locus">Desku_1441</name>
</gene>
<keyword evidence="1" id="KW-1133">Transmembrane helix</keyword>
<evidence type="ECO:0000313" key="3">
    <source>
        <dbReference type="Proteomes" id="UP000009229"/>
    </source>
</evidence>
<feature type="transmembrane region" description="Helical" evidence="1">
    <location>
        <begin position="21"/>
        <end position="54"/>
    </location>
</feature>
<keyword evidence="1" id="KW-0812">Transmembrane</keyword>
<protein>
    <submittedName>
        <fullName evidence="2">Uncharacterized protein</fullName>
    </submittedName>
</protein>
<dbReference type="AlphaFoldDB" id="A0AAU8PVA8"/>
<sequence length="56" mass="5928">MMPDVVEKPEVGTKATSVTEVFAGIFLILIGLLLIRFGFFFAGALVAVVGLVVLAF</sequence>
<accession>A0AAU8PVA8</accession>
<keyword evidence="1" id="KW-0472">Membrane</keyword>
<keyword evidence="3" id="KW-1185">Reference proteome</keyword>
<evidence type="ECO:0000313" key="2">
    <source>
        <dbReference type="EMBL" id="AEG15024.1"/>
    </source>
</evidence>
<dbReference type="EMBL" id="CP002770">
    <property type="protein sequence ID" value="AEG15024.1"/>
    <property type="molecule type" value="Genomic_DNA"/>
</dbReference>
<evidence type="ECO:0000256" key="1">
    <source>
        <dbReference type="SAM" id="Phobius"/>
    </source>
</evidence>
<dbReference type="KEGG" id="dku:Desku_1441"/>